<dbReference type="PANTHER" id="PTHR12110">
    <property type="entry name" value="HYDROXYPYRUVATE ISOMERASE"/>
    <property type="match status" value="1"/>
</dbReference>
<sequence length="370" mass="41806">MKRCAYRSPVLPVLVKRTPSLGMATSSAASTHGIPLACATCSVGRPETDSLHRRLEAIASAGFSAIELSFPDLQAFASQLLKYEVKEDNYDELCQAAREVKGLCEAHGLKIMMLQPFSNFEGWKKGSKEWEQTWEKVKGWVRIMQACGTDMLQVGSTDAPEDKISTEHGDIIRDIRELCDFLQEHGMRVAYENQCWSTHASTWKEAWHIVQQVDRPNIGLCLDTFQIAGSEWANPCSISGCTETEITVAQMEDVDEGWSETLEELSKTVPKEKIYLLQISDAYRPKQRFEGREVEGMRPRARWSHGYRPLPYEGGYLPVEDVARAVLRTGFRGVFSVEVCDATERQRDPFAFAKKARDNVVRLISNTWEA</sequence>
<dbReference type="InterPro" id="IPR036237">
    <property type="entry name" value="Xyl_isomerase-like_sf"/>
</dbReference>
<proteinExistence type="predicted"/>
<feature type="domain" description="Xylose isomerase-like TIM barrel" evidence="1">
    <location>
        <begin position="55"/>
        <end position="348"/>
    </location>
</feature>
<dbReference type="SUPFAM" id="SSF51658">
    <property type="entry name" value="Xylose isomerase-like"/>
    <property type="match status" value="1"/>
</dbReference>
<name>A0A0J6FST7_COCPO</name>
<dbReference type="PANTHER" id="PTHR12110:SF56">
    <property type="entry name" value="DEHYDRATASE, PUTATIVE (AFU_ORTHOLOGUE AFUA_6G08740)-RELATED"/>
    <property type="match status" value="1"/>
</dbReference>
<dbReference type="OrthoDB" id="5360893at2759"/>
<organism evidence="2 3">
    <name type="scientific">Coccidioides posadasii RMSCC 3488</name>
    <dbReference type="NCBI Taxonomy" id="454284"/>
    <lineage>
        <taxon>Eukaryota</taxon>
        <taxon>Fungi</taxon>
        <taxon>Dikarya</taxon>
        <taxon>Ascomycota</taxon>
        <taxon>Pezizomycotina</taxon>
        <taxon>Eurotiomycetes</taxon>
        <taxon>Eurotiomycetidae</taxon>
        <taxon>Onygenales</taxon>
        <taxon>Onygenaceae</taxon>
        <taxon>Coccidioides</taxon>
    </lineage>
</organism>
<reference evidence="3" key="2">
    <citation type="journal article" date="2009" name="Genome Res.">
        <title>Comparative genomic analyses of the human fungal pathogens Coccidioides and their relatives.</title>
        <authorList>
            <person name="Sharpton T.J."/>
            <person name="Stajich J.E."/>
            <person name="Rounsley S.D."/>
            <person name="Gardner M.J."/>
            <person name="Wortman J.R."/>
            <person name="Jordar V.S."/>
            <person name="Maiti R."/>
            <person name="Kodira C.D."/>
            <person name="Neafsey D.E."/>
            <person name="Zeng Q."/>
            <person name="Hung C.-Y."/>
            <person name="McMahan C."/>
            <person name="Muszewska A."/>
            <person name="Grynberg M."/>
            <person name="Mandel M.A."/>
            <person name="Kellner E.M."/>
            <person name="Barker B.M."/>
            <person name="Galgiani J.N."/>
            <person name="Orbach M.J."/>
            <person name="Kirkland T.N."/>
            <person name="Cole G.T."/>
            <person name="Henn M.R."/>
            <person name="Birren B.W."/>
            <person name="Taylor J.W."/>
        </authorList>
    </citation>
    <scope>NUCLEOTIDE SEQUENCE [LARGE SCALE GENOMIC DNA]</scope>
    <source>
        <strain evidence="3">RMSCC 3488</strain>
    </source>
</reference>
<dbReference type="InterPro" id="IPR013022">
    <property type="entry name" value="Xyl_isomerase-like_TIM-brl"/>
</dbReference>
<gene>
    <name evidence="2" type="ORF">CPAG_08408</name>
</gene>
<evidence type="ECO:0000313" key="3">
    <source>
        <dbReference type="Proteomes" id="UP000054567"/>
    </source>
</evidence>
<dbReference type="AlphaFoldDB" id="A0A0J6FST7"/>
<protein>
    <submittedName>
        <fullName evidence="2">3-dehydroshikimate dehydratase</fullName>
    </submittedName>
</protein>
<dbReference type="EMBL" id="DS268113">
    <property type="protein sequence ID" value="KMM72109.1"/>
    <property type="molecule type" value="Genomic_DNA"/>
</dbReference>
<dbReference type="Gene3D" id="3.20.20.150">
    <property type="entry name" value="Divalent-metal-dependent TIM barrel enzymes"/>
    <property type="match status" value="1"/>
</dbReference>
<reference evidence="3" key="3">
    <citation type="journal article" date="2010" name="Genome Res.">
        <title>Population genomic sequencing of Coccidioides fungi reveals recent hybridization and transposon control.</title>
        <authorList>
            <person name="Neafsey D.E."/>
            <person name="Barker B.M."/>
            <person name="Sharpton T.J."/>
            <person name="Stajich J.E."/>
            <person name="Park D.J."/>
            <person name="Whiston E."/>
            <person name="Hung C.-Y."/>
            <person name="McMahan C."/>
            <person name="White J."/>
            <person name="Sykes S."/>
            <person name="Heiman D."/>
            <person name="Young S."/>
            <person name="Zeng Q."/>
            <person name="Abouelleil A."/>
            <person name="Aftuck L."/>
            <person name="Bessette D."/>
            <person name="Brown A."/>
            <person name="FitzGerald M."/>
            <person name="Lui A."/>
            <person name="Macdonald J.P."/>
            <person name="Priest M."/>
            <person name="Orbach M.J."/>
            <person name="Galgiani J.N."/>
            <person name="Kirkland T.N."/>
            <person name="Cole G.T."/>
            <person name="Birren B.W."/>
            <person name="Henn M.R."/>
            <person name="Taylor J.W."/>
            <person name="Rounsley S.D."/>
        </authorList>
    </citation>
    <scope>NUCLEOTIDE SEQUENCE [LARGE SCALE GENOMIC DNA]</scope>
    <source>
        <strain evidence="3">RMSCC 3488</strain>
    </source>
</reference>
<dbReference type="VEuPathDB" id="FungiDB:CPAG_08408"/>
<dbReference type="Proteomes" id="UP000054567">
    <property type="component" value="Unassembled WGS sequence"/>
</dbReference>
<evidence type="ECO:0000313" key="2">
    <source>
        <dbReference type="EMBL" id="KMM72109.1"/>
    </source>
</evidence>
<reference evidence="2 3" key="1">
    <citation type="submission" date="2007-06" db="EMBL/GenBank/DDBJ databases">
        <title>The Genome Sequence of Coccidioides posadasii RMSCC_3488.</title>
        <authorList>
            <consortium name="Coccidioides Genome Resources Consortium"/>
            <consortium name="The Broad Institute Genome Sequencing Platform"/>
            <person name="Henn M.R."/>
            <person name="Sykes S."/>
            <person name="Young S."/>
            <person name="Jaffe D."/>
            <person name="Berlin A."/>
            <person name="Alvarez P."/>
            <person name="Butler J."/>
            <person name="Gnerre S."/>
            <person name="Grabherr M."/>
            <person name="Mauceli E."/>
            <person name="Brockman W."/>
            <person name="Kodira C."/>
            <person name="Alvarado L."/>
            <person name="Zeng Q."/>
            <person name="Crawford M."/>
            <person name="Antoine C."/>
            <person name="Devon K."/>
            <person name="Galgiani J."/>
            <person name="Orsborn K."/>
            <person name="Lewis M.L."/>
            <person name="Nusbaum C."/>
            <person name="Galagan J."/>
            <person name="Birren B."/>
        </authorList>
    </citation>
    <scope>NUCLEOTIDE SEQUENCE [LARGE SCALE GENOMIC DNA]</scope>
    <source>
        <strain evidence="2 3">RMSCC 3488</strain>
    </source>
</reference>
<dbReference type="Pfam" id="PF01261">
    <property type="entry name" value="AP_endonuc_2"/>
    <property type="match status" value="1"/>
</dbReference>
<accession>A0A0J6FST7</accession>
<evidence type="ECO:0000259" key="1">
    <source>
        <dbReference type="Pfam" id="PF01261"/>
    </source>
</evidence>
<dbReference type="InterPro" id="IPR050312">
    <property type="entry name" value="IolE/XylAMocC-like"/>
</dbReference>